<evidence type="ECO:0000256" key="3">
    <source>
        <dbReference type="ARBA" id="ARBA00008273"/>
    </source>
</evidence>
<dbReference type="NCBIfam" id="TIGR00928">
    <property type="entry name" value="purB"/>
    <property type="match status" value="1"/>
</dbReference>
<proteinExistence type="inferred from homology"/>
<dbReference type="InterPro" id="IPR022761">
    <property type="entry name" value="Fumarate_lyase_N"/>
</dbReference>
<comment type="catalytic activity">
    <reaction evidence="12">
        <text>N(6)-(1,2-dicarboxyethyl)-AMP = fumarate + AMP</text>
        <dbReference type="Rhea" id="RHEA:16853"/>
        <dbReference type="ChEBI" id="CHEBI:29806"/>
        <dbReference type="ChEBI" id="CHEBI:57567"/>
        <dbReference type="ChEBI" id="CHEBI:456215"/>
        <dbReference type="EC" id="4.3.2.2"/>
    </reaction>
    <physiologicalReaction direction="left-to-right" evidence="12">
        <dbReference type="Rhea" id="RHEA:16854"/>
    </physiologicalReaction>
</comment>
<dbReference type="InterPro" id="IPR047136">
    <property type="entry name" value="PurB_bact"/>
</dbReference>
<dbReference type="Pfam" id="PF00206">
    <property type="entry name" value="Lyase_1"/>
    <property type="match status" value="1"/>
</dbReference>
<dbReference type="Gene3D" id="1.10.275.10">
    <property type="entry name" value="Fumarase/aspartase (N-terminal domain)"/>
    <property type="match status" value="1"/>
</dbReference>
<reference evidence="17 18" key="1">
    <citation type="submission" date="2018-03" db="EMBL/GenBank/DDBJ databases">
        <title>A parallel universe: an anciently diverged bacterial symbiosis in a Hawaiian planthopper (Hemiptera: Cixiidae) reveals rearranged nutritional responsibilities.</title>
        <authorList>
            <person name="Bennett G."/>
            <person name="Mao M."/>
        </authorList>
    </citation>
    <scope>NUCLEOTIDE SEQUENCE [LARGE SCALE GENOMIC DNA]</scope>
    <source>
        <strain evidence="17 18">OLIH</strain>
    </source>
</reference>
<dbReference type="GO" id="GO:0005829">
    <property type="term" value="C:cytosol"/>
    <property type="evidence" value="ECO:0007669"/>
    <property type="project" value="TreeGrafter"/>
</dbReference>
<dbReference type="Pfam" id="PF08328">
    <property type="entry name" value="ASL_C"/>
    <property type="match status" value="1"/>
</dbReference>
<accession>A0A346DZR0</accession>
<gene>
    <name evidence="17" type="ORF">C9I82_249</name>
</gene>
<evidence type="ECO:0000256" key="4">
    <source>
        <dbReference type="ARBA" id="ARBA00011668"/>
    </source>
</evidence>
<evidence type="ECO:0000256" key="14">
    <source>
        <dbReference type="RuleBase" id="RU361172"/>
    </source>
</evidence>
<evidence type="ECO:0000256" key="9">
    <source>
        <dbReference type="ARBA" id="ARBA00024477"/>
    </source>
</evidence>
<dbReference type="Gene3D" id="1.10.40.30">
    <property type="entry name" value="Fumarase/aspartase (C-terminal domain)"/>
    <property type="match status" value="1"/>
</dbReference>
<feature type="domain" description="Adenylosuccinate lyase PurB C-terminal" evidence="16">
    <location>
        <begin position="342"/>
        <end position="456"/>
    </location>
</feature>
<dbReference type="AlphaFoldDB" id="A0A346DZR0"/>
<dbReference type="PANTHER" id="PTHR43411">
    <property type="entry name" value="ADENYLOSUCCINATE LYASE"/>
    <property type="match status" value="1"/>
</dbReference>
<evidence type="ECO:0000259" key="15">
    <source>
        <dbReference type="Pfam" id="PF00206"/>
    </source>
</evidence>
<keyword evidence="8 14" id="KW-0456">Lyase</keyword>
<dbReference type="PROSITE" id="PS00163">
    <property type="entry name" value="FUMARATE_LYASES"/>
    <property type="match status" value="1"/>
</dbReference>
<evidence type="ECO:0000256" key="6">
    <source>
        <dbReference type="ARBA" id="ARBA00017058"/>
    </source>
</evidence>
<comment type="similarity">
    <text evidence="3 14">Belongs to the lyase 1 family. Adenylosuccinate lyase subfamily.</text>
</comment>
<dbReference type="UniPathway" id="UPA00074">
    <property type="reaction ID" value="UER00132"/>
</dbReference>
<keyword evidence="18" id="KW-1185">Reference proteome</keyword>
<evidence type="ECO:0000256" key="1">
    <source>
        <dbReference type="ARBA" id="ARBA00004706"/>
    </source>
</evidence>
<evidence type="ECO:0000256" key="11">
    <source>
        <dbReference type="ARBA" id="ARBA00030717"/>
    </source>
</evidence>
<keyword evidence="7 14" id="KW-0658">Purine biosynthesis</keyword>
<dbReference type="Gene3D" id="1.20.200.10">
    <property type="entry name" value="Fumarase/aspartase (Central domain)"/>
    <property type="match status" value="1"/>
</dbReference>
<dbReference type="NCBIfam" id="NF006764">
    <property type="entry name" value="PRK09285.1"/>
    <property type="match status" value="1"/>
</dbReference>
<feature type="domain" description="Fumarate lyase N-terminal" evidence="15">
    <location>
        <begin position="25"/>
        <end position="321"/>
    </location>
</feature>
<dbReference type="InterPro" id="IPR004769">
    <property type="entry name" value="Pur_lyase"/>
</dbReference>
<evidence type="ECO:0000256" key="2">
    <source>
        <dbReference type="ARBA" id="ARBA00004734"/>
    </source>
</evidence>
<evidence type="ECO:0000256" key="13">
    <source>
        <dbReference type="NCBIfam" id="TIGR00928"/>
    </source>
</evidence>
<evidence type="ECO:0000259" key="16">
    <source>
        <dbReference type="Pfam" id="PF08328"/>
    </source>
</evidence>
<comment type="catalytic activity">
    <reaction evidence="9">
        <text>(2S)-2-[5-amino-1-(5-phospho-beta-D-ribosyl)imidazole-4-carboxamido]succinate = 5-amino-1-(5-phospho-beta-D-ribosyl)imidazole-4-carboxamide + fumarate</text>
        <dbReference type="Rhea" id="RHEA:23920"/>
        <dbReference type="ChEBI" id="CHEBI:29806"/>
        <dbReference type="ChEBI" id="CHEBI:58443"/>
        <dbReference type="ChEBI" id="CHEBI:58475"/>
        <dbReference type="EC" id="4.3.2.2"/>
    </reaction>
    <physiologicalReaction direction="left-to-right" evidence="9">
        <dbReference type="Rhea" id="RHEA:23921"/>
    </physiologicalReaction>
</comment>
<comment type="function">
    <text evidence="10">Catalyzes two reactions in de novo purine nucleotide biosynthesis. Catalyzes the breakdown of 5-aminoimidazole- (N-succinylocarboxamide) ribotide (SAICAR or 2-[5-amino-1-(5-phospho-beta-D-ribosyl)imidazole-4-carboxamido]succinate) to 5-aminoimidazole-4-carboxamide ribotide (AICAR or 5-amino-1-(5-phospho-beta-D-ribosyl)imidazole-4-carboxamide) and fumarate, and of adenylosuccinate (ADS or N(6)-(1,2-dicarboxyethyl)-AMP) to adenosine monophosphate (AMP) and fumarate.</text>
</comment>
<evidence type="ECO:0000256" key="10">
    <source>
        <dbReference type="ARBA" id="ARBA00025012"/>
    </source>
</evidence>
<evidence type="ECO:0000256" key="8">
    <source>
        <dbReference type="ARBA" id="ARBA00023239"/>
    </source>
</evidence>
<comment type="subunit">
    <text evidence="4">Homotetramer. Residues from neighboring subunits contribute catalytic and substrate-binding residues to each active site.</text>
</comment>
<sequence length="476" mass="56365">MKQNFKKSIYMKLKNKLYAISPIDGRYSNQVNEIREIFSEYALFKYRIKVEILWLEKLSTIPEIKEIPNLNKKTKTKLYNIIKNFNIKNAKKIKKIENITNHDIKALEYFLKKEISKINELKKNIEFIHFACTSDDINNLAYALMLKKAKKNIFIPYWNKIIQKIKKLAKKYIKTALLTYTHGQVASTSTIGKEMTNFIYRMERQKYQLKNIKILGKMNGTVGNYNAHLAAYPNINWNKISKEFVNSLKITWNPYTTQIEPHDYISELLTCIIRFNIININLVSDIWRYISIKFFIQKYKKEEVGSSIMPYKINPIDFENAESNLKLSNSIMQHLSINLPISRWQRDLRDSTLLRNIGLSFAYSIIAYKKIIKGISTLKINKKYIKKKINENWQILTEAIQTTMRSYKIKKPYEKLKKITRGKKITKKQIKKIINKLSIPQKKRNKLKKITPENYIGNAINLTKNMEKYINKLKNK</sequence>
<dbReference type="SUPFAM" id="SSF48557">
    <property type="entry name" value="L-aspartase-like"/>
    <property type="match status" value="1"/>
</dbReference>
<dbReference type="InterPro" id="IPR024083">
    <property type="entry name" value="Fumarase/histidase_N"/>
</dbReference>
<dbReference type="GO" id="GO:0070626">
    <property type="term" value="F:(S)-2-(5-amino-1-(5-phospho-D-ribosyl)imidazole-4-carboxamido) succinate lyase (fumarate-forming) activity"/>
    <property type="evidence" value="ECO:0007669"/>
    <property type="project" value="RHEA"/>
</dbReference>
<dbReference type="KEGG" id="ppet:C9I82_249"/>
<protein>
    <recommendedName>
        <fullName evidence="6 13">Adenylosuccinate lyase</fullName>
        <shortName evidence="14">ASL</shortName>
        <ecNumber evidence="5 13">4.3.2.2</ecNumber>
    </recommendedName>
    <alternativeName>
        <fullName evidence="11 14">Adenylosuccinase</fullName>
    </alternativeName>
</protein>
<dbReference type="GO" id="GO:0004018">
    <property type="term" value="F:N6-(1,2-dicarboxyethyl)AMP AMP-lyase (fumarate-forming) activity"/>
    <property type="evidence" value="ECO:0007669"/>
    <property type="project" value="UniProtKB-UniRule"/>
</dbReference>
<dbReference type="Proteomes" id="UP000256856">
    <property type="component" value="Chromosome"/>
</dbReference>
<dbReference type="InterPro" id="IPR013539">
    <property type="entry name" value="PurB_C"/>
</dbReference>
<dbReference type="InterPro" id="IPR000362">
    <property type="entry name" value="Fumarate_lyase_fam"/>
</dbReference>
<dbReference type="PRINTS" id="PR00149">
    <property type="entry name" value="FUMRATELYASE"/>
</dbReference>
<dbReference type="UniPathway" id="UPA00075">
    <property type="reaction ID" value="UER00336"/>
</dbReference>
<comment type="pathway">
    <text evidence="2 14">Purine metabolism; AMP biosynthesis via de novo pathway; AMP from IMP: step 2/2.</text>
</comment>
<evidence type="ECO:0000256" key="12">
    <source>
        <dbReference type="ARBA" id="ARBA00049115"/>
    </source>
</evidence>
<evidence type="ECO:0000256" key="7">
    <source>
        <dbReference type="ARBA" id="ARBA00022755"/>
    </source>
</evidence>
<name>A0A346DZR0_9ENTR</name>
<dbReference type="GO" id="GO:0044208">
    <property type="term" value="P:'de novo' AMP biosynthetic process"/>
    <property type="evidence" value="ECO:0007669"/>
    <property type="project" value="UniProtKB-UniPathway"/>
</dbReference>
<dbReference type="GO" id="GO:0006189">
    <property type="term" value="P:'de novo' IMP biosynthetic process"/>
    <property type="evidence" value="ECO:0007669"/>
    <property type="project" value="UniProtKB-UniPathway"/>
</dbReference>
<dbReference type="InterPro" id="IPR008948">
    <property type="entry name" value="L-Aspartase-like"/>
</dbReference>
<organism evidence="17 18">
    <name type="scientific">Candidatus Purcelliella pentastirinorum</name>
    <dbReference type="NCBI Taxonomy" id="472834"/>
    <lineage>
        <taxon>Bacteria</taxon>
        <taxon>Pseudomonadati</taxon>
        <taxon>Pseudomonadota</taxon>
        <taxon>Gammaproteobacteria</taxon>
        <taxon>Enterobacterales</taxon>
        <taxon>Enterobacteriaceae</taxon>
        <taxon>Candidatus Purcelliella</taxon>
    </lineage>
</organism>
<evidence type="ECO:0000313" key="17">
    <source>
        <dbReference type="EMBL" id="AXN02215.1"/>
    </source>
</evidence>
<dbReference type="EC" id="4.3.2.2" evidence="5 13"/>
<dbReference type="InterPro" id="IPR020557">
    <property type="entry name" value="Fumarate_lyase_CS"/>
</dbReference>
<dbReference type="PANTHER" id="PTHR43411:SF1">
    <property type="entry name" value="ADENYLOSUCCINATE LYASE"/>
    <property type="match status" value="1"/>
</dbReference>
<dbReference type="EMBL" id="CP028374">
    <property type="protein sequence ID" value="AXN02215.1"/>
    <property type="molecule type" value="Genomic_DNA"/>
</dbReference>
<comment type="pathway">
    <text evidence="1 14">Purine metabolism; IMP biosynthesis via de novo pathway; 5-amino-1-(5-phospho-D-ribosyl)imidazole-4-carboxamide from 5-amino-1-(5-phospho-D-ribosyl)imidazole-4-carboxylate: step 2/2.</text>
</comment>
<evidence type="ECO:0000313" key="18">
    <source>
        <dbReference type="Proteomes" id="UP000256856"/>
    </source>
</evidence>
<evidence type="ECO:0000256" key="5">
    <source>
        <dbReference type="ARBA" id="ARBA00012339"/>
    </source>
</evidence>